<organism evidence="3 4">
    <name type="scientific">Candidatus Magnetoglobus multicellularis str. Araruama</name>
    <dbReference type="NCBI Taxonomy" id="890399"/>
    <lineage>
        <taxon>Bacteria</taxon>
        <taxon>Pseudomonadati</taxon>
        <taxon>Thermodesulfobacteriota</taxon>
        <taxon>Desulfobacteria</taxon>
        <taxon>Desulfobacterales</taxon>
        <taxon>Desulfobacteraceae</taxon>
        <taxon>Candidatus Magnetoglobus</taxon>
    </lineage>
</organism>
<protein>
    <submittedName>
        <fullName evidence="3">Methylmalonyl-CoA mutase, large subunit</fullName>
    </submittedName>
</protein>
<keyword evidence="1" id="KW-0413">Isomerase</keyword>
<comment type="caution">
    <text evidence="3">The sequence shown here is derived from an EMBL/GenBank/DDBJ whole genome shotgun (WGS) entry which is preliminary data.</text>
</comment>
<dbReference type="Gene3D" id="3.20.20.240">
    <property type="entry name" value="Methylmalonyl-CoA mutase"/>
    <property type="match status" value="1"/>
</dbReference>
<dbReference type="SUPFAM" id="SSF51703">
    <property type="entry name" value="Cobalamin (vitamin B12)-dependent enzymes"/>
    <property type="match status" value="1"/>
</dbReference>
<dbReference type="PANTHER" id="PTHR48101">
    <property type="entry name" value="METHYLMALONYL-COA MUTASE, MITOCHONDRIAL-RELATED"/>
    <property type="match status" value="1"/>
</dbReference>
<proteinExistence type="predicted"/>
<name>A0A1V1NWD9_9BACT</name>
<dbReference type="GO" id="GO:0031419">
    <property type="term" value="F:cobalamin binding"/>
    <property type="evidence" value="ECO:0007669"/>
    <property type="project" value="InterPro"/>
</dbReference>
<dbReference type="AlphaFoldDB" id="A0A1V1NWD9"/>
<dbReference type="GO" id="GO:0004494">
    <property type="term" value="F:methylmalonyl-CoA mutase activity"/>
    <property type="evidence" value="ECO:0007669"/>
    <property type="project" value="InterPro"/>
</dbReference>
<feature type="domain" description="Methylmalonyl-CoA mutase alpha/beta chain catalytic" evidence="2">
    <location>
        <begin position="35"/>
        <end position="575"/>
    </location>
</feature>
<evidence type="ECO:0000313" key="3">
    <source>
        <dbReference type="EMBL" id="ETR66922.1"/>
    </source>
</evidence>
<dbReference type="InterPro" id="IPR016176">
    <property type="entry name" value="Cbl-dep_enz_cat"/>
</dbReference>
<dbReference type="InterPro" id="IPR006098">
    <property type="entry name" value="MMCoA_mutase_a_cat"/>
</dbReference>
<dbReference type="PANTHER" id="PTHR48101:SF1">
    <property type="entry name" value="METHYLMALONYL-COA MUTASE, LARGE SUBUNIT"/>
    <property type="match status" value="1"/>
</dbReference>
<accession>A0A1V1NWD9</accession>
<dbReference type="Proteomes" id="UP000189670">
    <property type="component" value="Unassembled WGS sequence"/>
</dbReference>
<evidence type="ECO:0000313" key="4">
    <source>
        <dbReference type="Proteomes" id="UP000189670"/>
    </source>
</evidence>
<evidence type="ECO:0000259" key="2">
    <source>
        <dbReference type="Pfam" id="PF01642"/>
    </source>
</evidence>
<dbReference type="Pfam" id="PF01642">
    <property type="entry name" value="MM_CoA_mutase"/>
    <property type="match status" value="1"/>
</dbReference>
<dbReference type="NCBIfam" id="TIGR00641">
    <property type="entry name" value="acid_CoA_mut_N"/>
    <property type="match status" value="1"/>
</dbReference>
<gene>
    <name evidence="3" type="ORF">OMM_05413</name>
</gene>
<dbReference type="EMBL" id="ATBP01001664">
    <property type="protein sequence ID" value="ETR66922.1"/>
    <property type="molecule type" value="Genomic_DNA"/>
</dbReference>
<evidence type="ECO:0000256" key="1">
    <source>
        <dbReference type="ARBA" id="ARBA00023235"/>
    </source>
</evidence>
<dbReference type="InterPro" id="IPR006099">
    <property type="entry name" value="MeMalonylCoA_mutase_a/b_cat"/>
</dbReference>
<reference evidence="4" key="1">
    <citation type="submission" date="2012-11" db="EMBL/GenBank/DDBJ databases">
        <authorList>
            <person name="Lucero-Rivera Y.E."/>
            <person name="Tovar-Ramirez D."/>
        </authorList>
    </citation>
    <scope>NUCLEOTIDE SEQUENCE [LARGE SCALE GENOMIC DNA]</scope>
    <source>
        <strain evidence="4">Araruama</strain>
    </source>
</reference>
<sequence length="583" mass="64758">MKDQMEDIKNARDNWQKTVVDKRVKRFNLQKSPTRFFTPKDIESHSFLEKVGFPGEYPFTAGNNPFDFWRAYAEDAAKMGYRPDWGGAGGVGKYGGFGTAEDYRDYLKRMHAMNRKGGPNIAFDLATQCGYDSDNEMASGEIGRVGVAIDSLGDFKTIYEPYTGDLEIDKVPSNFTINAPAAVIIAMYAVMAESRGIPLTNLKGTPQNDILKEFIARGTYIYPPKASLRLFRDTCEFCTRKMPKFNINSIGGYHMREAGASREQDLAFSMSNGIAYLQAGIDAGLGIDEFAPQFTFNAFGGSMQIYHEIAFQRAARRMWARIVKEQFGAKNKRSMLIRQPITAHIGCISTTRQRTINNLPRAVIGGIAAGMSGGIPGAFPPFDEPLGLGHSQEAVQLQLDATRIMIYEAGVADVNDPWAGSYFMENLTDEIEANALAEMDKIKKMGGAIHAIESGYMARAIAKSAYEHQKRIESQEDLVVGVNCFNTENEIDVTINRVVESTYDPQLMETAEKRQIEKLSALKRGRDNTTVLSLLNTLRDHASDESVNLMSDICECVKNDVTLQEICDVLRDVFGVHMGSDHA</sequence>